<reference evidence="3" key="2">
    <citation type="submission" date="2025-08" db="UniProtKB">
        <authorList>
            <consortium name="RefSeq"/>
        </authorList>
    </citation>
    <scope>IDENTIFICATION</scope>
    <source>
        <tissue evidence="3">Whole plant</tissue>
    </source>
</reference>
<dbReference type="AlphaFoldDB" id="A0A9C6TWA4"/>
<dbReference type="GeneID" id="127747674"/>
<feature type="compositionally biased region" description="Basic and acidic residues" evidence="1">
    <location>
        <begin position="171"/>
        <end position="189"/>
    </location>
</feature>
<evidence type="ECO:0000256" key="1">
    <source>
        <dbReference type="SAM" id="MobiDB-lite"/>
    </source>
</evidence>
<gene>
    <name evidence="3" type="primary">LOC127747674</name>
</gene>
<name>A0A9C6TWA4_ARADU</name>
<reference evidence="2" key="1">
    <citation type="journal article" date="2016" name="Nat. Genet.">
        <title>The genome sequences of Arachis duranensis and Arachis ipaensis, the diploid ancestors of cultivated peanut.</title>
        <authorList>
            <person name="Bertioli D.J."/>
            <person name="Cannon S.B."/>
            <person name="Froenicke L."/>
            <person name="Huang G."/>
            <person name="Farmer A.D."/>
            <person name="Cannon E.K."/>
            <person name="Liu X."/>
            <person name="Gao D."/>
            <person name="Clevenger J."/>
            <person name="Dash S."/>
            <person name="Ren L."/>
            <person name="Moretzsohn M.C."/>
            <person name="Shirasawa K."/>
            <person name="Huang W."/>
            <person name="Vidigal B."/>
            <person name="Abernathy B."/>
            <person name="Chu Y."/>
            <person name="Niederhuth C.E."/>
            <person name="Umale P."/>
            <person name="Araujo A.C."/>
            <person name="Kozik A."/>
            <person name="Kim K.D."/>
            <person name="Burow M.D."/>
            <person name="Varshney R.K."/>
            <person name="Wang X."/>
            <person name="Zhang X."/>
            <person name="Barkley N."/>
            <person name="Guimaraes P.M."/>
            <person name="Isobe S."/>
            <person name="Guo B."/>
            <person name="Liao B."/>
            <person name="Stalker H.T."/>
            <person name="Schmitz R.J."/>
            <person name="Scheffler B.E."/>
            <person name="Leal-Bertioli S.C."/>
            <person name="Xun X."/>
            <person name="Jackson S.A."/>
            <person name="Michelmore R."/>
            <person name="Ozias-Akins P."/>
        </authorList>
    </citation>
    <scope>NUCLEOTIDE SEQUENCE [LARGE SCALE GENOMIC DNA]</scope>
    <source>
        <strain evidence="2">cv. V14167</strain>
    </source>
</reference>
<feature type="compositionally biased region" description="Acidic residues" evidence="1">
    <location>
        <begin position="72"/>
        <end position="92"/>
    </location>
</feature>
<dbReference type="Proteomes" id="UP000515211">
    <property type="component" value="Chromosome 5"/>
</dbReference>
<feature type="region of interest" description="Disordered" evidence="1">
    <location>
        <begin position="42"/>
        <end position="193"/>
    </location>
</feature>
<evidence type="ECO:0000313" key="3">
    <source>
        <dbReference type="RefSeq" id="XP_052117777.1"/>
    </source>
</evidence>
<organism evidence="2 3">
    <name type="scientific">Arachis duranensis</name>
    <name type="common">Wild peanut</name>
    <dbReference type="NCBI Taxonomy" id="130453"/>
    <lineage>
        <taxon>Eukaryota</taxon>
        <taxon>Viridiplantae</taxon>
        <taxon>Streptophyta</taxon>
        <taxon>Embryophyta</taxon>
        <taxon>Tracheophyta</taxon>
        <taxon>Spermatophyta</taxon>
        <taxon>Magnoliopsida</taxon>
        <taxon>eudicotyledons</taxon>
        <taxon>Gunneridae</taxon>
        <taxon>Pentapetalae</taxon>
        <taxon>rosids</taxon>
        <taxon>fabids</taxon>
        <taxon>Fabales</taxon>
        <taxon>Fabaceae</taxon>
        <taxon>Papilionoideae</taxon>
        <taxon>50 kb inversion clade</taxon>
        <taxon>dalbergioids sensu lato</taxon>
        <taxon>Dalbergieae</taxon>
        <taxon>Pterocarpus clade</taxon>
        <taxon>Arachis</taxon>
    </lineage>
</organism>
<dbReference type="RefSeq" id="XP_052117777.1">
    <property type="nucleotide sequence ID" value="XM_052261817.1"/>
</dbReference>
<dbReference type="KEGG" id="adu:127747674"/>
<protein>
    <submittedName>
        <fullName evidence="3">NAD-dependent protein deacetylase HST1-like</fullName>
    </submittedName>
</protein>
<sequence length="202" mass="23214">MSYTGARCKDVSNTWETQESLHHMRDYVNDFDARIKSRIRENLKKRNNSHNTPSQVLSSRPFIANPSPFFSESEEESEEEDDDEDEEEEKEEKEEKTKDDKEDSDYNANVKVSSGVRRPIARTCKNVKNKSHEPSSVDNPMRVSSEEEDSQKEDCSVNIAHTPLQTPNRRPSHDDGKQDDAQPDPEEHILANPQIVLFADPI</sequence>
<keyword evidence="2" id="KW-1185">Reference proteome</keyword>
<feature type="compositionally biased region" description="Polar residues" evidence="1">
    <location>
        <begin position="49"/>
        <end position="58"/>
    </location>
</feature>
<evidence type="ECO:0000313" key="2">
    <source>
        <dbReference type="Proteomes" id="UP000515211"/>
    </source>
</evidence>
<accession>A0A9C6TWA4</accession>
<proteinExistence type="predicted"/>